<dbReference type="GeneID" id="34465667"/>
<name>A0A1L9V745_ASPGL</name>
<feature type="region of interest" description="Disordered" evidence="2">
    <location>
        <begin position="55"/>
        <end position="93"/>
    </location>
</feature>
<evidence type="ECO:0000256" key="2">
    <source>
        <dbReference type="SAM" id="MobiDB-lite"/>
    </source>
</evidence>
<dbReference type="SUPFAM" id="SSF55418">
    <property type="entry name" value="eIF4e-like"/>
    <property type="match status" value="1"/>
</dbReference>
<dbReference type="EMBL" id="KV878915">
    <property type="protein sequence ID" value="OJJ79731.1"/>
    <property type="molecule type" value="Genomic_DNA"/>
</dbReference>
<comment type="similarity">
    <text evidence="1">Belongs to the UPF0696 family.</text>
</comment>
<reference evidence="4" key="1">
    <citation type="journal article" date="2017" name="Genome Biol.">
        <title>Comparative genomics reveals high biological diversity and specific adaptations in the industrially and medically important fungal genus Aspergillus.</title>
        <authorList>
            <person name="de Vries R.P."/>
            <person name="Riley R."/>
            <person name="Wiebenga A."/>
            <person name="Aguilar-Osorio G."/>
            <person name="Amillis S."/>
            <person name="Uchima C.A."/>
            <person name="Anderluh G."/>
            <person name="Asadollahi M."/>
            <person name="Askin M."/>
            <person name="Barry K."/>
            <person name="Battaglia E."/>
            <person name="Bayram O."/>
            <person name="Benocci T."/>
            <person name="Braus-Stromeyer S.A."/>
            <person name="Caldana C."/>
            <person name="Canovas D."/>
            <person name="Cerqueira G.C."/>
            <person name="Chen F."/>
            <person name="Chen W."/>
            <person name="Choi C."/>
            <person name="Clum A."/>
            <person name="Dos Santos R.A."/>
            <person name="Damasio A.R."/>
            <person name="Diallinas G."/>
            <person name="Emri T."/>
            <person name="Fekete E."/>
            <person name="Flipphi M."/>
            <person name="Freyberg S."/>
            <person name="Gallo A."/>
            <person name="Gournas C."/>
            <person name="Habgood R."/>
            <person name="Hainaut M."/>
            <person name="Harispe M.L."/>
            <person name="Henrissat B."/>
            <person name="Hilden K.S."/>
            <person name="Hope R."/>
            <person name="Hossain A."/>
            <person name="Karabika E."/>
            <person name="Karaffa L."/>
            <person name="Karanyi Z."/>
            <person name="Krasevec N."/>
            <person name="Kuo A."/>
            <person name="Kusch H."/>
            <person name="LaButti K."/>
            <person name="Lagendijk E.L."/>
            <person name="Lapidus A."/>
            <person name="Levasseur A."/>
            <person name="Lindquist E."/>
            <person name="Lipzen A."/>
            <person name="Logrieco A.F."/>
            <person name="MacCabe A."/>
            <person name="Maekelae M.R."/>
            <person name="Malavazi I."/>
            <person name="Melin P."/>
            <person name="Meyer V."/>
            <person name="Mielnichuk N."/>
            <person name="Miskei M."/>
            <person name="Molnar A.P."/>
            <person name="Mule G."/>
            <person name="Ngan C.Y."/>
            <person name="Orejas M."/>
            <person name="Orosz E."/>
            <person name="Ouedraogo J.P."/>
            <person name="Overkamp K.M."/>
            <person name="Park H.-S."/>
            <person name="Perrone G."/>
            <person name="Piumi F."/>
            <person name="Punt P.J."/>
            <person name="Ram A.F."/>
            <person name="Ramon A."/>
            <person name="Rauscher S."/>
            <person name="Record E."/>
            <person name="Riano-Pachon D.M."/>
            <person name="Robert V."/>
            <person name="Roehrig J."/>
            <person name="Ruller R."/>
            <person name="Salamov A."/>
            <person name="Salih N.S."/>
            <person name="Samson R.A."/>
            <person name="Sandor E."/>
            <person name="Sanguinetti M."/>
            <person name="Schuetze T."/>
            <person name="Sepcic K."/>
            <person name="Shelest E."/>
            <person name="Sherlock G."/>
            <person name="Sophianopoulou V."/>
            <person name="Squina F.M."/>
            <person name="Sun H."/>
            <person name="Susca A."/>
            <person name="Todd R.B."/>
            <person name="Tsang A."/>
            <person name="Unkles S.E."/>
            <person name="van de Wiele N."/>
            <person name="van Rossen-Uffink D."/>
            <person name="Oliveira J.V."/>
            <person name="Vesth T.C."/>
            <person name="Visser J."/>
            <person name="Yu J.-H."/>
            <person name="Zhou M."/>
            <person name="Andersen M.R."/>
            <person name="Archer D.B."/>
            <person name="Baker S.E."/>
            <person name="Benoit I."/>
            <person name="Brakhage A.A."/>
            <person name="Braus G.H."/>
            <person name="Fischer R."/>
            <person name="Frisvad J.C."/>
            <person name="Goldman G.H."/>
            <person name="Houbraken J."/>
            <person name="Oakley B."/>
            <person name="Pocsi I."/>
            <person name="Scazzocchio C."/>
            <person name="Seiboth B."/>
            <person name="vanKuyk P.A."/>
            <person name="Wortman J."/>
            <person name="Dyer P.S."/>
            <person name="Grigoriev I.V."/>
        </authorList>
    </citation>
    <scope>NUCLEOTIDE SEQUENCE [LARGE SCALE GENOMIC DNA]</scope>
    <source>
        <strain evidence="4">CBS 516.65</strain>
    </source>
</reference>
<sequence>MSTSIEDTELFSDESSFYGDDTQITRYEDLAESYDPEPYWVETHPHLLTTIQHNALAPTPPSPPSKTTAALKEEEEGMPSIGSRRLPQNARGRNEPVPEFLARLPPSITKEESIGPWIFVSEPNRQKGVDEEEEEDLANFIAKGNELLGEFEEKKSELEEEHGRSGAKTKTPLTRKLNVHRRALEEDIFALARENGVVSGKWMLFPSVGRVDAVWKAVVEATVDGELGDGAKVATDAGDRRARGMMIYTRDYKDIESVRRVFEKLVELELVNTEQRMGIYYKADAFTYLRILGDNPYGLKASLYSSKDILAGKV</sequence>
<dbReference type="InterPro" id="IPR015034">
    <property type="entry name" value="Bles03"/>
</dbReference>
<dbReference type="RefSeq" id="XP_022396429.1">
    <property type="nucleotide sequence ID" value="XM_022549407.1"/>
</dbReference>
<evidence type="ECO:0000313" key="4">
    <source>
        <dbReference type="Proteomes" id="UP000184300"/>
    </source>
</evidence>
<dbReference type="VEuPathDB" id="FungiDB:ASPGLDRAFT_69869"/>
<proteinExistence type="inferred from homology"/>
<dbReference type="AlphaFoldDB" id="A0A1L9V745"/>
<dbReference type="InterPro" id="IPR023398">
    <property type="entry name" value="TIF_eIF4e-like"/>
</dbReference>
<evidence type="ECO:0008006" key="5">
    <source>
        <dbReference type="Google" id="ProtNLM"/>
    </source>
</evidence>
<dbReference type="Pfam" id="PF08939">
    <property type="entry name" value="Bles03"/>
    <property type="match status" value="1"/>
</dbReference>
<protein>
    <recommendedName>
        <fullName evidence="5">DUF1917-domain-containing protein</fullName>
    </recommendedName>
</protein>
<keyword evidence="4" id="KW-1185">Reference proteome</keyword>
<dbReference type="Proteomes" id="UP000184300">
    <property type="component" value="Unassembled WGS sequence"/>
</dbReference>
<dbReference type="PANTHER" id="PTHR31977:SF1">
    <property type="entry name" value="UPF0696 PROTEIN C11ORF68"/>
    <property type="match status" value="1"/>
</dbReference>
<gene>
    <name evidence="3" type="ORF">ASPGLDRAFT_69869</name>
</gene>
<dbReference type="PANTHER" id="PTHR31977">
    <property type="entry name" value="UPF0696 PROTEIN C11ORF68"/>
    <property type="match status" value="1"/>
</dbReference>
<organism evidence="3 4">
    <name type="scientific">Aspergillus glaucus CBS 516.65</name>
    <dbReference type="NCBI Taxonomy" id="1160497"/>
    <lineage>
        <taxon>Eukaryota</taxon>
        <taxon>Fungi</taxon>
        <taxon>Dikarya</taxon>
        <taxon>Ascomycota</taxon>
        <taxon>Pezizomycotina</taxon>
        <taxon>Eurotiomycetes</taxon>
        <taxon>Eurotiomycetidae</taxon>
        <taxon>Eurotiales</taxon>
        <taxon>Aspergillaceae</taxon>
        <taxon>Aspergillus</taxon>
        <taxon>Aspergillus subgen. Aspergillus</taxon>
    </lineage>
</organism>
<accession>A0A1L9V745</accession>
<dbReference type="OrthoDB" id="10067381at2759"/>
<dbReference type="Gene3D" id="3.30.760.10">
    <property type="entry name" value="RNA Cap, Translation Initiation Factor Eif4e"/>
    <property type="match status" value="1"/>
</dbReference>
<evidence type="ECO:0000256" key="1">
    <source>
        <dbReference type="ARBA" id="ARBA00010568"/>
    </source>
</evidence>
<evidence type="ECO:0000313" key="3">
    <source>
        <dbReference type="EMBL" id="OJJ79731.1"/>
    </source>
</evidence>